<evidence type="ECO:0000256" key="3">
    <source>
        <dbReference type="ARBA" id="ARBA00010441"/>
    </source>
</evidence>
<feature type="transmembrane region" description="Helical" evidence="14">
    <location>
        <begin position="153"/>
        <end position="173"/>
    </location>
</feature>
<keyword evidence="6 14" id="KW-0812">Transmembrane</keyword>
<protein>
    <recommendedName>
        <fullName evidence="12">Phosphatidylglycerophosphate synthase</fullName>
    </recommendedName>
</protein>
<evidence type="ECO:0000256" key="7">
    <source>
        <dbReference type="ARBA" id="ARBA00022989"/>
    </source>
</evidence>
<evidence type="ECO:0000256" key="11">
    <source>
        <dbReference type="ARBA" id="ARBA00023264"/>
    </source>
</evidence>
<name>A0A939IGF1_CLOAM</name>
<dbReference type="InterPro" id="IPR050324">
    <property type="entry name" value="CDP-alcohol_PTase-I"/>
</dbReference>
<dbReference type="EMBL" id="JAFJZZ010000001">
    <property type="protein sequence ID" value="MBN7771822.1"/>
    <property type="molecule type" value="Genomic_DNA"/>
</dbReference>
<sequence length="188" mass="21612">MFSFIVGWEVRILKHLANLISLSRIILLFVLFFLLDHAMLFLILYLICGFSDVLDGFIARKTHTQSEFGAKLDSFADVLFFITITISVIYWMGNDIFGFLPWILFIFILRCINIAIAVHKYHSAALLHTWGNKLSGFLVFIAPLFLLYDKTFILYPVLIAAVLSAVEETFIHLTSSKLDLNRPSIFKR</sequence>
<feature type="transmembrane region" description="Helical" evidence="14">
    <location>
        <begin position="99"/>
        <end position="118"/>
    </location>
</feature>
<feature type="transmembrane region" description="Helical" evidence="14">
    <location>
        <begin position="130"/>
        <end position="147"/>
    </location>
</feature>
<dbReference type="AlphaFoldDB" id="A0A939IGF1"/>
<evidence type="ECO:0000313" key="15">
    <source>
        <dbReference type="EMBL" id="MBN7771822.1"/>
    </source>
</evidence>
<comment type="subcellular location">
    <subcellularLocation>
        <location evidence="2">Membrane</location>
        <topology evidence="2">Multi-pass membrane protein</topology>
    </subcellularLocation>
</comment>
<dbReference type="GO" id="GO:0008654">
    <property type="term" value="P:phospholipid biosynthetic process"/>
    <property type="evidence" value="ECO:0007669"/>
    <property type="project" value="UniProtKB-KW"/>
</dbReference>
<evidence type="ECO:0000256" key="14">
    <source>
        <dbReference type="SAM" id="Phobius"/>
    </source>
</evidence>
<comment type="caution">
    <text evidence="15">The sequence shown here is derived from an EMBL/GenBank/DDBJ whole genome shotgun (WGS) entry which is preliminary data.</text>
</comment>
<dbReference type="GO" id="GO:0016020">
    <property type="term" value="C:membrane"/>
    <property type="evidence" value="ECO:0007669"/>
    <property type="project" value="UniProtKB-SubCell"/>
</dbReference>
<dbReference type="Proteomes" id="UP000664545">
    <property type="component" value="Unassembled WGS sequence"/>
</dbReference>
<dbReference type="Gene3D" id="1.20.120.1760">
    <property type="match status" value="1"/>
</dbReference>
<comment type="similarity">
    <text evidence="3 13">Belongs to the CDP-alcohol phosphatidyltransferase class-I family.</text>
</comment>
<proteinExistence type="inferred from homology"/>
<gene>
    <name evidence="15" type="ORF">JYB65_00405</name>
</gene>
<dbReference type="Pfam" id="PF01066">
    <property type="entry name" value="CDP-OH_P_transf"/>
    <property type="match status" value="1"/>
</dbReference>
<keyword evidence="10" id="KW-0594">Phospholipid biosynthesis</keyword>
<evidence type="ECO:0000256" key="8">
    <source>
        <dbReference type="ARBA" id="ARBA00023098"/>
    </source>
</evidence>
<evidence type="ECO:0000256" key="1">
    <source>
        <dbReference type="ARBA" id="ARBA00003973"/>
    </source>
</evidence>
<evidence type="ECO:0000256" key="5">
    <source>
        <dbReference type="ARBA" id="ARBA00022679"/>
    </source>
</evidence>
<keyword evidence="8" id="KW-0443">Lipid metabolism</keyword>
<keyword evidence="5 13" id="KW-0808">Transferase</keyword>
<evidence type="ECO:0000256" key="2">
    <source>
        <dbReference type="ARBA" id="ARBA00004141"/>
    </source>
</evidence>
<feature type="transmembrane region" description="Helical" evidence="14">
    <location>
        <begin position="72"/>
        <end position="93"/>
    </location>
</feature>
<dbReference type="InterPro" id="IPR043130">
    <property type="entry name" value="CDP-OH_PTrfase_TM_dom"/>
</dbReference>
<dbReference type="InterPro" id="IPR000462">
    <property type="entry name" value="CDP-OH_P_trans"/>
</dbReference>
<evidence type="ECO:0000256" key="6">
    <source>
        <dbReference type="ARBA" id="ARBA00022692"/>
    </source>
</evidence>
<evidence type="ECO:0000256" key="13">
    <source>
        <dbReference type="RuleBase" id="RU003750"/>
    </source>
</evidence>
<dbReference type="PIRSF" id="PIRSF000847">
    <property type="entry name" value="Phos_ph_gly_syn"/>
    <property type="match status" value="1"/>
</dbReference>
<evidence type="ECO:0000256" key="4">
    <source>
        <dbReference type="ARBA" id="ARBA00022516"/>
    </source>
</evidence>
<dbReference type="InterPro" id="IPR048254">
    <property type="entry name" value="CDP_ALCOHOL_P_TRANSF_CS"/>
</dbReference>
<dbReference type="PANTHER" id="PTHR14269">
    <property type="entry name" value="CDP-DIACYLGLYCEROL--GLYCEROL-3-PHOSPHATE 3-PHOSPHATIDYLTRANSFERASE-RELATED"/>
    <property type="match status" value="1"/>
</dbReference>
<evidence type="ECO:0000256" key="10">
    <source>
        <dbReference type="ARBA" id="ARBA00023209"/>
    </source>
</evidence>
<keyword evidence="9 14" id="KW-0472">Membrane</keyword>
<keyword evidence="7 14" id="KW-1133">Transmembrane helix</keyword>
<comment type="function">
    <text evidence="1">This protein catalyzes the committed step to the synthesis of the acidic phospholipids.</text>
</comment>
<reference evidence="15" key="1">
    <citation type="submission" date="2021-02" db="EMBL/GenBank/DDBJ databases">
        <title>Abyssanaerobacter marinus gen.nov., sp., nov, anaerobic bacterium isolated from the Onnuri vent field of Indian Ocean and suggestion of Mogibacteriaceae fam. nov., and proposal of reclassification of ambiguous this family's genus member.</title>
        <authorList>
            <person name="Kim Y.J."/>
            <person name="Yang J.-A."/>
        </authorList>
    </citation>
    <scope>NUCLEOTIDE SEQUENCE</scope>
    <source>
        <strain evidence="15">DSM 2634</strain>
    </source>
</reference>
<accession>A0A939IGF1</accession>
<evidence type="ECO:0000256" key="12">
    <source>
        <dbReference type="ARBA" id="ARBA00033018"/>
    </source>
</evidence>
<keyword evidence="4" id="KW-0444">Lipid biosynthesis</keyword>
<dbReference type="InterPro" id="IPR004570">
    <property type="entry name" value="Phosphatidylglycerol_P_synth"/>
</dbReference>
<dbReference type="GO" id="GO:0008444">
    <property type="term" value="F:CDP-diacylglycerol-glycerol-3-phosphate 3-phosphatidyltransferase activity"/>
    <property type="evidence" value="ECO:0007669"/>
    <property type="project" value="InterPro"/>
</dbReference>
<dbReference type="PROSITE" id="PS00379">
    <property type="entry name" value="CDP_ALCOHOL_P_TRANSF"/>
    <property type="match status" value="1"/>
</dbReference>
<evidence type="ECO:0000256" key="9">
    <source>
        <dbReference type="ARBA" id="ARBA00023136"/>
    </source>
</evidence>
<organism evidence="15 16">
    <name type="scientific">Clostridium aminobutyricum</name>
    <dbReference type="NCBI Taxonomy" id="33953"/>
    <lineage>
        <taxon>Bacteria</taxon>
        <taxon>Bacillati</taxon>
        <taxon>Bacillota</taxon>
        <taxon>Clostridia</taxon>
        <taxon>Eubacteriales</taxon>
        <taxon>Clostridiaceae</taxon>
        <taxon>Clostridium</taxon>
    </lineage>
</organism>
<evidence type="ECO:0000313" key="16">
    <source>
        <dbReference type="Proteomes" id="UP000664545"/>
    </source>
</evidence>
<keyword evidence="16" id="KW-1185">Reference proteome</keyword>
<keyword evidence="11" id="KW-1208">Phospholipid metabolism</keyword>